<feature type="transmembrane region" description="Helical" evidence="2">
    <location>
        <begin position="347"/>
        <end position="367"/>
    </location>
</feature>
<feature type="transmembrane region" description="Helical" evidence="2">
    <location>
        <begin position="207"/>
        <end position="228"/>
    </location>
</feature>
<organism evidence="3 4">
    <name type="scientific">Chaetomium fimeti</name>
    <dbReference type="NCBI Taxonomy" id="1854472"/>
    <lineage>
        <taxon>Eukaryota</taxon>
        <taxon>Fungi</taxon>
        <taxon>Dikarya</taxon>
        <taxon>Ascomycota</taxon>
        <taxon>Pezizomycotina</taxon>
        <taxon>Sordariomycetes</taxon>
        <taxon>Sordariomycetidae</taxon>
        <taxon>Sordariales</taxon>
        <taxon>Chaetomiaceae</taxon>
        <taxon>Chaetomium</taxon>
    </lineage>
</organism>
<evidence type="ECO:0000256" key="2">
    <source>
        <dbReference type="SAM" id="Phobius"/>
    </source>
</evidence>
<feature type="compositionally biased region" description="Basic and acidic residues" evidence="1">
    <location>
        <begin position="407"/>
        <end position="416"/>
    </location>
</feature>
<protein>
    <submittedName>
        <fullName evidence="3">Uncharacterized protein</fullName>
    </submittedName>
</protein>
<feature type="transmembrane region" description="Helical" evidence="2">
    <location>
        <begin position="14"/>
        <end position="35"/>
    </location>
</feature>
<name>A0AAE0HJN0_9PEZI</name>
<evidence type="ECO:0000313" key="3">
    <source>
        <dbReference type="EMBL" id="KAK3297793.1"/>
    </source>
</evidence>
<dbReference type="EMBL" id="JAUEPN010000003">
    <property type="protein sequence ID" value="KAK3297793.1"/>
    <property type="molecule type" value="Genomic_DNA"/>
</dbReference>
<feature type="transmembrane region" description="Helical" evidence="2">
    <location>
        <begin position="318"/>
        <end position="341"/>
    </location>
</feature>
<keyword evidence="2" id="KW-1133">Transmembrane helix</keyword>
<keyword evidence="2" id="KW-0472">Membrane</keyword>
<proteinExistence type="predicted"/>
<dbReference type="GeneID" id="87842139"/>
<gene>
    <name evidence="3" type="ORF">B0H64DRAFT_416721</name>
</gene>
<evidence type="ECO:0000256" key="1">
    <source>
        <dbReference type="SAM" id="MobiDB-lite"/>
    </source>
</evidence>
<reference evidence="3" key="2">
    <citation type="submission" date="2023-06" db="EMBL/GenBank/DDBJ databases">
        <authorList>
            <consortium name="Lawrence Berkeley National Laboratory"/>
            <person name="Haridas S."/>
            <person name="Hensen N."/>
            <person name="Bonometti L."/>
            <person name="Westerberg I."/>
            <person name="Brannstrom I.O."/>
            <person name="Guillou S."/>
            <person name="Cros-Aarteil S."/>
            <person name="Calhoun S."/>
            <person name="Kuo A."/>
            <person name="Mondo S."/>
            <person name="Pangilinan J."/>
            <person name="Riley R."/>
            <person name="Labutti K."/>
            <person name="Andreopoulos B."/>
            <person name="Lipzen A."/>
            <person name="Chen C."/>
            <person name="Yanf M."/>
            <person name="Daum C."/>
            <person name="Ng V."/>
            <person name="Clum A."/>
            <person name="Steindorff A."/>
            <person name="Ohm R."/>
            <person name="Martin F."/>
            <person name="Silar P."/>
            <person name="Natvig D."/>
            <person name="Lalanne C."/>
            <person name="Gautier V."/>
            <person name="Ament-Velasquez S.L."/>
            <person name="Kruys A."/>
            <person name="Hutchinson M.I."/>
            <person name="Powell A.J."/>
            <person name="Barry K."/>
            <person name="Miller A.N."/>
            <person name="Grigoriev I.V."/>
            <person name="Debuchy R."/>
            <person name="Gladieux P."/>
            <person name="Thoren M.H."/>
            <person name="Johannesson H."/>
        </authorList>
    </citation>
    <scope>NUCLEOTIDE SEQUENCE</scope>
    <source>
        <strain evidence="3">CBS 168.71</strain>
    </source>
</reference>
<dbReference type="AlphaFoldDB" id="A0AAE0HJN0"/>
<keyword evidence="4" id="KW-1185">Reference proteome</keyword>
<sequence length="490" mass="53101">MQFMSQSTGWADNIILAMAPLGIITAIVGAIRVGGPTWLRAIIGRARESRAVVEAELMSSTSREVCELWNGREIVRVMGVGPIYEFIILLPGEDEEDRGPGNGVQVKGLRERKNESHEVEDRIFDPSKVVGMFKSMLNEKNSLGSGDLEEALHKTPNGINSNVPDTSNDPGPRTERGGRPVVVIRNLDAPAPNLTLNTRNQLSRGELYLVAVVGTLLQLGVLVFSGCATYHPALRSRWLKDGNPAADYAFPCNAAGTLLLVTGVLICAHVVEGSTSETRYRPVEGEARAFESFAIFPRQPQTLITTSQRWDAGGSQPILGETIAVIGAMVSLCGFVAQFVGLRGMHWSSSIAQLIAIAFMVALRAWVRRNLAQLPASHRLLSGHEMDWLAMTIAGDLARASWLNPPKDGEDTKAGNDGDAPQNDGELDRQSRPWDWKPTAVESPETLLALQDADSTNADGSENRLQTRAQRAMILAGAGIRRGNRAGSRD</sequence>
<feature type="transmembrane region" description="Helical" evidence="2">
    <location>
        <begin position="248"/>
        <end position="271"/>
    </location>
</feature>
<keyword evidence="2" id="KW-0812">Transmembrane</keyword>
<dbReference type="RefSeq" id="XP_062661307.1">
    <property type="nucleotide sequence ID" value="XM_062805191.1"/>
</dbReference>
<dbReference type="Proteomes" id="UP001278766">
    <property type="component" value="Unassembled WGS sequence"/>
</dbReference>
<reference evidence="3" key="1">
    <citation type="journal article" date="2023" name="Mol. Phylogenet. Evol.">
        <title>Genome-scale phylogeny and comparative genomics of the fungal order Sordariales.</title>
        <authorList>
            <person name="Hensen N."/>
            <person name="Bonometti L."/>
            <person name="Westerberg I."/>
            <person name="Brannstrom I.O."/>
            <person name="Guillou S."/>
            <person name="Cros-Aarteil S."/>
            <person name="Calhoun S."/>
            <person name="Haridas S."/>
            <person name="Kuo A."/>
            <person name="Mondo S."/>
            <person name="Pangilinan J."/>
            <person name="Riley R."/>
            <person name="LaButti K."/>
            <person name="Andreopoulos B."/>
            <person name="Lipzen A."/>
            <person name="Chen C."/>
            <person name="Yan M."/>
            <person name="Daum C."/>
            <person name="Ng V."/>
            <person name="Clum A."/>
            <person name="Steindorff A."/>
            <person name="Ohm R.A."/>
            <person name="Martin F."/>
            <person name="Silar P."/>
            <person name="Natvig D.O."/>
            <person name="Lalanne C."/>
            <person name="Gautier V."/>
            <person name="Ament-Velasquez S.L."/>
            <person name="Kruys A."/>
            <person name="Hutchinson M.I."/>
            <person name="Powell A.J."/>
            <person name="Barry K."/>
            <person name="Miller A.N."/>
            <person name="Grigoriev I.V."/>
            <person name="Debuchy R."/>
            <person name="Gladieux P."/>
            <person name="Hiltunen Thoren M."/>
            <person name="Johannesson H."/>
        </authorList>
    </citation>
    <scope>NUCLEOTIDE SEQUENCE</scope>
    <source>
        <strain evidence="3">CBS 168.71</strain>
    </source>
</reference>
<accession>A0AAE0HJN0</accession>
<feature type="compositionally biased region" description="Polar residues" evidence="1">
    <location>
        <begin position="157"/>
        <end position="169"/>
    </location>
</feature>
<comment type="caution">
    <text evidence="3">The sequence shown here is derived from an EMBL/GenBank/DDBJ whole genome shotgun (WGS) entry which is preliminary data.</text>
</comment>
<feature type="region of interest" description="Disordered" evidence="1">
    <location>
        <begin position="404"/>
        <end position="443"/>
    </location>
</feature>
<evidence type="ECO:0000313" key="4">
    <source>
        <dbReference type="Proteomes" id="UP001278766"/>
    </source>
</evidence>
<feature type="compositionally biased region" description="Basic and acidic residues" evidence="1">
    <location>
        <begin position="426"/>
        <end position="435"/>
    </location>
</feature>
<feature type="region of interest" description="Disordered" evidence="1">
    <location>
        <begin position="148"/>
        <end position="178"/>
    </location>
</feature>